<proteinExistence type="predicted"/>
<reference evidence="1 2" key="1">
    <citation type="journal article" date="2022" name="Hortic Res">
        <title>A haplotype resolved chromosomal level avocado genome allows analysis of novel avocado genes.</title>
        <authorList>
            <person name="Nath O."/>
            <person name="Fletcher S.J."/>
            <person name="Hayward A."/>
            <person name="Shaw L.M."/>
            <person name="Masouleh A.K."/>
            <person name="Furtado A."/>
            <person name="Henry R.J."/>
            <person name="Mitter N."/>
        </authorList>
    </citation>
    <scope>NUCLEOTIDE SEQUENCE [LARGE SCALE GENOMIC DNA]</scope>
    <source>
        <strain evidence="2">cv. Hass</strain>
    </source>
</reference>
<gene>
    <name evidence="1" type="ORF">MRB53_029598</name>
</gene>
<comment type="caution">
    <text evidence="1">The sequence shown here is derived from an EMBL/GenBank/DDBJ whole genome shotgun (WGS) entry which is preliminary data.</text>
</comment>
<dbReference type="Proteomes" id="UP001234297">
    <property type="component" value="Chromosome 9"/>
</dbReference>
<name>A0ACC2KIV9_PERAE</name>
<organism evidence="1 2">
    <name type="scientific">Persea americana</name>
    <name type="common">Avocado</name>
    <dbReference type="NCBI Taxonomy" id="3435"/>
    <lineage>
        <taxon>Eukaryota</taxon>
        <taxon>Viridiplantae</taxon>
        <taxon>Streptophyta</taxon>
        <taxon>Embryophyta</taxon>
        <taxon>Tracheophyta</taxon>
        <taxon>Spermatophyta</taxon>
        <taxon>Magnoliopsida</taxon>
        <taxon>Magnoliidae</taxon>
        <taxon>Laurales</taxon>
        <taxon>Lauraceae</taxon>
        <taxon>Persea</taxon>
    </lineage>
</organism>
<dbReference type="EMBL" id="CM056817">
    <property type="protein sequence ID" value="KAJ8621069.1"/>
    <property type="molecule type" value="Genomic_DNA"/>
</dbReference>
<sequence length="201" mass="23945">MNQEEQMLLFSELCSELYHHQVPEGGERRPRRRRKEEKEEKELAGFKKRKLTAEQVNFLEKNFGNEHKLESSRKVRLASELGLDPRQVAVWFQNRRARWKSKQLEEEYKRLKTMHDAVVMEKCHLEAEVLRLRDQLSDAEKEVKKLSERRNGSPEGERSCSPSSSFSMDTPFLGEFGEDLFYVHENIYINNGMEWVNYYDI</sequence>
<keyword evidence="2" id="KW-1185">Reference proteome</keyword>
<evidence type="ECO:0000313" key="1">
    <source>
        <dbReference type="EMBL" id="KAJ8621069.1"/>
    </source>
</evidence>
<protein>
    <submittedName>
        <fullName evidence="1">Uncharacterized protein</fullName>
    </submittedName>
</protein>
<accession>A0ACC2KIV9</accession>
<evidence type="ECO:0000313" key="2">
    <source>
        <dbReference type="Proteomes" id="UP001234297"/>
    </source>
</evidence>